<sequence>MKGIQYITDDNGEKSAVVIDIKTYGEQLEDFLDGLEAQQRLSEPQEEYRVVMERIIASKK</sequence>
<dbReference type="HOGENOM" id="CLU_195982_2_0_10"/>
<organism evidence="1 2">
    <name type="scientific">Mucilaginibacter paludis DSM 18603</name>
    <dbReference type="NCBI Taxonomy" id="714943"/>
    <lineage>
        <taxon>Bacteria</taxon>
        <taxon>Pseudomonadati</taxon>
        <taxon>Bacteroidota</taxon>
        <taxon>Sphingobacteriia</taxon>
        <taxon>Sphingobacteriales</taxon>
        <taxon>Sphingobacteriaceae</taxon>
        <taxon>Mucilaginibacter</taxon>
    </lineage>
</organism>
<keyword evidence="2" id="KW-1185">Reference proteome</keyword>
<dbReference type="AlphaFoldDB" id="H1YCS0"/>
<dbReference type="EMBL" id="CM001403">
    <property type="protein sequence ID" value="EHQ24257.1"/>
    <property type="molecule type" value="Genomic_DNA"/>
</dbReference>
<name>H1YCS0_9SPHI</name>
<evidence type="ECO:0000313" key="2">
    <source>
        <dbReference type="Proteomes" id="UP000002774"/>
    </source>
</evidence>
<dbReference type="Proteomes" id="UP000002774">
    <property type="component" value="Chromosome"/>
</dbReference>
<protein>
    <submittedName>
        <fullName evidence="1">Uncharacterized protein</fullName>
    </submittedName>
</protein>
<gene>
    <name evidence="1" type="ORF">Mucpa_0054</name>
</gene>
<accession>H1YCS0</accession>
<dbReference type="STRING" id="714943.Mucpa_0054"/>
<reference evidence="1" key="1">
    <citation type="submission" date="2011-09" db="EMBL/GenBank/DDBJ databases">
        <title>The permanent draft genome of Mucilaginibacter paludis DSM 18603.</title>
        <authorList>
            <consortium name="US DOE Joint Genome Institute (JGI-PGF)"/>
            <person name="Lucas S."/>
            <person name="Han J."/>
            <person name="Lapidus A."/>
            <person name="Bruce D."/>
            <person name="Goodwin L."/>
            <person name="Pitluck S."/>
            <person name="Peters L."/>
            <person name="Kyrpides N."/>
            <person name="Mavromatis K."/>
            <person name="Ivanova N."/>
            <person name="Mikhailova N."/>
            <person name="Held B."/>
            <person name="Detter J.C."/>
            <person name="Tapia R."/>
            <person name="Han C."/>
            <person name="Land M."/>
            <person name="Hauser L."/>
            <person name="Markowitz V."/>
            <person name="Cheng J.-F."/>
            <person name="Hugenholtz P."/>
            <person name="Woyke T."/>
            <person name="Wu D."/>
            <person name="Tindall B."/>
            <person name="Brambilla E."/>
            <person name="Klenk H.-P."/>
            <person name="Eisen J.A."/>
        </authorList>
    </citation>
    <scope>NUCLEOTIDE SEQUENCE [LARGE SCALE GENOMIC DNA]</scope>
    <source>
        <strain evidence="1">DSM 18603</strain>
    </source>
</reference>
<evidence type="ECO:0000313" key="1">
    <source>
        <dbReference type="EMBL" id="EHQ24257.1"/>
    </source>
</evidence>
<proteinExistence type="predicted"/>